<organism evidence="4 5">
    <name type="scientific">Nicrophorus vespilloides</name>
    <name type="common">Boreal carrion beetle</name>
    <dbReference type="NCBI Taxonomy" id="110193"/>
    <lineage>
        <taxon>Eukaryota</taxon>
        <taxon>Metazoa</taxon>
        <taxon>Ecdysozoa</taxon>
        <taxon>Arthropoda</taxon>
        <taxon>Hexapoda</taxon>
        <taxon>Insecta</taxon>
        <taxon>Pterygota</taxon>
        <taxon>Neoptera</taxon>
        <taxon>Endopterygota</taxon>
        <taxon>Coleoptera</taxon>
        <taxon>Polyphaga</taxon>
        <taxon>Staphyliniformia</taxon>
        <taxon>Silphidae</taxon>
        <taxon>Nicrophorinae</taxon>
        <taxon>Nicrophorus</taxon>
    </lineage>
</organism>
<reference evidence="5" key="1">
    <citation type="submission" date="2025-08" db="UniProtKB">
        <authorList>
            <consortium name="RefSeq"/>
        </authorList>
    </citation>
    <scope>IDENTIFICATION</scope>
    <source>
        <tissue evidence="5">Whole Larva</tissue>
    </source>
</reference>
<dbReference type="SUPFAM" id="SSF54637">
    <property type="entry name" value="Thioesterase/thiol ester dehydrase-isomerase"/>
    <property type="match status" value="1"/>
</dbReference>
<dbReference type="Pfam" id="PF13279">
    <property type="entry name" value="4HBT_2"/>
    <property type="match status" value="1"/>
</dbReference>
<keyword evidence="4" id="KW-1185">Reference proteome</keyword>
<name>A0ABM1MMS2_NICVS</name>
<evidence type="ECO:0000256" key="2">
    <source>
        <dbReference type="ARBA" id="ARBA00041112"/>
    </source>
</evidence>
<evidence type="ECO:0000313" key="4">
    <source>
        <dbReference type="Proteomes" id="UP000695000"/>
    </source>
</evidence>
<dbReference type="InterPro" id="IPR029069">
    <property type="entry name" value="HotDog_dom_sf"/>
</dbReference>
<protein>
    <recommendedName>
        <fullName evidence="2">Protein THEM6</fullName>
    </recommendedName>
</protein>
<gene>
    <name evidence="5" type="primary">LOC108562158</name>
</gene>
<dbReference type="Proteomes" id="UP000695000">
    <property type="component" value="Unplaced"/>
</dbReference>
<keyword evidence="3" id="KW-1133">Transmembrane helix</keyword>
<dbReference type="InterPro" id="IPR051490">
    <property type="entry name" value="THEM6_lcsJ_thioesterase"/>
</dbReference>
<evidence type="ECO:0000313" key="5">
    <source>
        <dbReference type="RefSeq" id="XP_017775872.1"/>
    </source>
</evidence>
<feature type="transmembrane region" description="Helical" evidence="3">
    <location>
        <begin position="6"/>
        <end position="27"/>
    </location>
</feature>
<keyword evidence="3" id="KW-0472">Membrane</keyword>
<dbReference type="PANTHER" id="PTHR12475:SF11">
    <property type="entry name" value="PROTEIN THEM6"/>
    <property type="match status" value="1"/>
</dbReference>
<dbReference type="RefSeq" id="XP_017775872.1">
    <property type="nucleotide sequence ID" value="XM_017920383.1"/>
</dbReference>
<dbReference type="Gene3D" id="3.10.129.10">
    <property type="entry name" value="Hotdog Thioesterase"/>
    <property type="match status" value="1"/>
</dbReference>
<dbReference type="CDD" id="cd00586">
    <property type="entry name" value="4HBT"/>
    <property type="match status" value="1"/>
</dbReference>
<dbReference type="PANTHER" id="PTHR12475">
    <property type="match status" value="1"/>
</dbReference>
<keyword evidence="3" id="KW-0812">Transmembrane</keyword>
<evidence type="ECO:0000256" key="3">
    <source>
        <dbReference type="SAM" id="Phobius"/>
    </source>
</evidence>
<proteinExistence type="inferred from homology"/>
<accession>A0ABM1MMS2</accession>
<comment type="similarity">
    <text evidence="1">Belongs to the THEM6 family.</text>
</comment>
<sequence length="208" mass="23921">MGVCYAVAVIFILIVVLYASLELHYFLRMTLSVILARFCKKRAHILQETSVNGICLTTDIDTLLYHMNNARFIRELDFARVDFYERTGLYRCIRAKGGSIAMGATSIRYRRFIRLFHRYSISTKIIYWDDQSIFMEHRFTTPRDNFVNAIVWSRTRLMDCSADEVMASLLSPGDAENGTTKLKPEMPTDVATWMESNAISSAKLRGNC</sequence>
<evidence type="ECO:0000256" key="1">
    <source>
        <dbReference type="ARBA" id="ARBA00038228"/>
    </source>
</evidence>
<dbReference type="GeneID" id="108562158"/>